<dbReference type="Proteomes" id="UP000175669">
    <property type="component" value="Unassembled WGS sequence"/>
</dbReference>
<dbReference type="OrthoDB" id="7059811at2"/>
<accession>A0A1E8CK24</accession>
<sequence>MAEKQNIDRIWWRNVQPGEFYNIERYHRIKSGGGSLYIEIPNSMVVATLSFLGVTGANVDELPIITIDAGVVGQPGESGPIEFHKKKGGRMRIARQNRQQPGSQRHPAWVAARGFPTAPDGVGSTQEALSYFPEGGLRIYIAKTIEGDYYAGFTQGPRPASMKRNDPTWDLYPEGIAVGGVINAEGDRS</sequence>
<reference evidence="2" key="1">
    <citation type="submission" date="2016-07" db="EMBL/GenBank/DDBJ databases">
        <authorList>
            <person name="Florea S."/>
            <person name="Webb J.S."/>
            <person name="Jaromczyk J."/>
            <person name="Schardl C.L."/>
        </authorList>
    </citation>
    <scope>NUCLEOTIDE SEQUENCE [LARGE SCALE GENOMIC DNA]</scope>
    <source>
        <strain evidence="2">KCTC 42131</strain>
    </source>
</reference>
<name>A0A1E8CK24_9GAMM</name>
<dbReference type="AlphaFoldDB" id="A0A1E8CK24"/>
<evidence type="ECO:0000313" key="2">
    <source>
        <dbReference type="Proteomes" id="UP000175669"/>
    </source>
</evidence>
<keyword evidence="2" id="KW-1185">Reference proteome</keyword>
<protein>
    <submittedName>
        <fullName evidence="1">Uncharacterized protein</fullName>
    </submittedName>
</protein>
<gene>
    <name evidence="1" type="ORF">PHACT_06080</name>
</gene>
<dbReference type="STRING" id="1524254.PHACT_06080"/>
<dbReference type="EMBL" id="MASR01000001">
    <property type="protein sequence ID" value="OFE12758.1"/>
    <property type="molecule type" value="Genomic_DNA"/>
</dbReference>
<organism evidence="1 2">
    <name type="scientific">Pseudohongiella acticola</name>
    <dbReference type="NCBI Taxonomy" id="1524254"/>
    <lineage>
        <taxon>Bacteria</taxon>
        <taxon>Pseudomonadati</taxon>
        <taxon>Pseudomonadota</taxon>
        <taxon>Gammaproteobacteria</taxon>
        <taxon>Pseudomonadales</taxon>
        <taxon>Pseudohongiellaceae</taxon>
        <taxon>Pseudohongiella</taxon>
    </lineage>
</organism>
<evidence type="ECO:0000313" key="1">
    <source>
        <dbReference type="EMBL" id="OFE12758.1"/>
    </source>
</evidence>
<proteinExistence type="predicted"/>
<dbReference type="RefSeq" id="WP_070116367.1">
    <property type="nucleotide sequence ID" value="NZ_MASR01000001.1"/>
</dbReference>
<comment type="caution">
    <text evidence="1">The sequence shown here is derived from an EMBL/GenBank/DDBJ whole genome shotgun (WGS) entry which is preliminary data.</text>
</comment>